<proteinExistence type="predicted"/>
<dbReference type="InterPro" id="IPR002156">
    <property type="entry name" value="RNaseH_domain"/>
</dbReference>
<dbReference type="Pfam" id="PF13456">
    <property type="entry name" value="RVT_3"/>
    <property type="match status" value="1"/>
</dbReference>
<dbReference type="PANTHER" id="PTHR46387:SF2">
    <property type="entry name" value="RIBONUCLEASE HI"/>
    <property type="match status" value="1"/>
</dbReference>
<dbReference type="Gene3D" id="3.30.420.10">
    <property type="entry name" value="Ribonuclease H-like superfamily/Ribonuclease H"/>
    <property type="match status" value="1"/>
</dbReference>
<dbReference type="AlphaFoldDB" id="A0A6C0AZN8"/>
<organism evidence="2">
    <name type="scientific">viral metagenome</name>
    <dbReference type="NCBI Taxonomy" id="1070528"/>
    <lineage>
        <taxon>unclassified sequences</taxon>
        <taxon>metagenomes</taxon>
        <taxon>organismal metagenomes</taxon>
    </lineage>
</organism>
<sequence>MFSPAMMLPFAQRAIRKTAESASKYKIDGKYILYFDGCSKGNPGPGGAGAVLYENDVEIWADSIFVGKKVTNNIAEYSGLILGLEFVAKQKILNIEHLLVRGDSQLVIKQMRGEYKVSSPHLLELHTVALQLGDKIQNVHYEHVKRELNKRADTLSNDGLLKDIV</sequence>
<dbReference type="GO" id="GO:0003676">
    <property type="term" value="F:nucleic acid binding"/>
    <property type="evidence" value="ECO:0007669"/>
    <property type="project" value="InterPro"/>
</dbReference>
<protein>
    <recommendedName>
        <fullName evidence="1">RNase H type-1 domain-containing protein</fullName>
    </recommendedName>
</protein>
<evidence type="ECO:0000259" key="1">
    <source>
        <dbReference type="PROSITE" id="PS50879"/>
    </source>
</evidence>
<feature type="domain" description="RNase H type-1" evidence="1">
    <location>
        <begin position="27"/>
        <end position="161"/>
    </location>
</feature>
<dbReference type="CDD" id="cd09279">
    <property type="entry name" value="RNase_HI_like"/>
    <property type="match status" value="1"/>
</dbReference>
<accession>A0A6C0AZN8</accession>
<dbReference type="EMBL" id="MN739043">
    <property type="protein sequence ID" value="QHS85457.1"/>
    <property type="molecule type" value="Genomic_DNA"/>
</dbReference>
<name>A0A6C0AZN8_9ZZZZ</name>
<dbReference type="InterPro" id="IPR036397">
    <property type="entry name" value="RNaseH_sf"/>
</dbReference>
<dbReference type="GO" id="GO:0004523">
    <property type="term" value="F:RNA-DNA hybrid ribonuclease activity"/>
    <property type="evidence" value="ECO:0007669"/>
    <property type="project" value="InterPro"/>
</dbReference>
<dbReference type="PROSITE" id="PS50879">
    <property type="entry name" value="RNASE_H_1"/>
    <property type="match status" value="1"/>
</dbReference>
<dbReference type="SUPFAM" id="SSF53098">
    <property type="entry name" value="Ribonuclease H-like"/>
    <property type="match status" value="1"/>
</dbReference>
<dbReference type="InterPro" id="IPR012337">
    <property type="entry name" value="RNaseH-like_sf"/>
</dbReference>
<dbReference type="PANTHER" id="PTHR46387">
    <property type="entry name" value="POLYNUCLEOTIDYL TRANSFERASE, RIBONUCLEASE H-LIKE SUPERFAMILY PROTEIN"/>
    <property type="match status" value="1"/>
</dbReference>
<evidence type="ECO:0000313" key="2">
    <source>
        <dbReference type="EMBL" id="QHS85457.1"/>
    </source>
</evidence>
<reference evidence="2" key="1">
    <citation type="journal article" date="2020" name="Nature">
        <title>Giant virus diversity and host interactions through global metagenomics.</title>
        <authorList>
            <person name="Schulz F."/>
            <person name="Roux S."/>
            <person name="Paez-Espino D."/>
            <person name="Jungbluth S."/>
            <person name="Walsh D.A."/>
            <person name="Denef V.J."/>
            <person name="McMahon K.D."/>
            <person name="Konstantinidis K.T."/>
            <person name="Eloe-Fadrosh E.A."/>
            <person name="Kyrpides N.C."/>
            <person name="Woyke T."/>
        </authorList>
    </citation>
    <scope>NUCLEOTIDE SEQUENCE</scope>
    <source>
        <strain evidence="2">GVMAG-M-3300009182-78</strain>
    </source>
</reference>